<evidence type="ECO:0000313" key="1">
    <source>
        <dbReference type="EMBL" id="CAA7269257.1"/>
    </source>
</evidence>
<dbReference type="Gene3D" id="3.30.710.10">
    <property type="entry name" value="Potassium Channel Kv1.1, Chain A"/>
    <property type="match status" value="1"/>
</dbReference>
<dbReference type="EMBL" id="CACVBS010000076">
    <property type="protein sequence ID" value="CAA7269257.1"/>
    <property type="molecule type" value="Genomic_DNA"/>
</dbReference>
<comment type="caution">
    <text evidence="1">The sequence shown here is derived from an EMBL/GenBank/DDBJ whole genome shotgun (WGS) entry which is preliminary data.</text>
</comment>
<organism evidence="1 2">
    <name type="scientific">Cyclocybe aegerita</name>
    <name type="common">Black poplar mushroom</name>
    <name type="synonym">Agrocybe aegerita</name>
    <dbReference type="NCBI Taxonomy" id="1973307"/>
    <lineage>
        <taxon>Eukaryota</taxon>
        <taxon>Fungi</taxon>
        <taxon>Dikarya</taxon>
        <taxon>Basidiomycota</taxon>
        <taxon>Agaricomycotina</taxon>
        <taxon>Agaricomycetes</taxon>
        <taxon>Agaricomycetidae</taxon>
        <taxon>Agaricales</taxon>
        <taxon>Agaricineae</taxon>
        <taxon>Bolbitiaceae</taxon>
        <taxon>Cyclocybe</taxon>
    </lineage>
</organism>
<dbReference type="Proteomes" id="UP000467700">
    <property type="component" value="Unassembled WGS sequence"/>
</dbReference>
<protein>
    <recommendedName>
        <fullName evidence="3">BTB domain-containing protein</fullName>
    </recommendedName>
</protein>
<evidence type="ECO:0008006" key="3">
    <source>
        <dbReference type="Google" id="ProtNLM"/>
    </source>
</evidence>
<dbReference type="SUPFAM" id="SSF54695">
    <property type="entry name" value="POZ domain"/>
    <property type="match status" value="1"/>
</dbReference>
<evidence type="ECO:0000313" key="2">
    <source>
        <dbReference type="Proteomes" id="UP000467700"/>
    </source>
</evidence>
<name>A0A8S0WRW1_CYCAE</name>
<reference evidence="1 2" key="1">
    <citation type="submission" date="2020-01" db="EMBL/GenBank/DDBJ databases">
        <authorList>
            <person name="Gupta K D."/>
        </authorList>
    </citation>
    <scope>NUCLEOTIDE SEQUENCE [LARGE SCALE GENOMIC DNA]</scope>
</reference>
<keyword evidence="2" id="KW-1185">Reference proteome</keyword>
<proteinExistence type="predicted"/>
<gene>
    <name evidence="1" type="ORF">AAE3_LOCUS11497</name>
</gene>
<sequence length="329" mass="36451">MTVITISQSGTDPSQGCIPLASLQHGRGCDDMAETRAGNLGAVHTKFNAADADVVFQSPDGVQFRVHRRNLEIVTGAFPGSEFDTCGEITHLTEPARVLAVIFDFIYPRRYPDLKDLPFETLAEVAEAVEKYEVFSAMPTCETRLREFIPQRSLEILGHALKHGYSSLVAEAVPHICRLPLSTVMEKLPLHYLPAWVHYYEAWSSIFAYARHSLRGDNGFQSCQKIVLGSPLVSSCCQACRAACVAYITSLQELNTLSALKDALSFTFNPFPSGQQYFHCGNCNGTWGRTDGIYLCYHFVTVSNSIKKGIDTIPPFDYFLKGNSWGQTS</sequence>
<accession>A0A8S0WRW1</accession>
<dbReference type="InterPro" id="IPR011333">
    <property type="entry name" value="SKP1/BTB/POZ_sf"/>
</dbReference>
<dbReference type="OrthoDB" id="3184970at2759"/>
<dbReference type="AlphaFoldDB" id="A0A8S0WRW1"/>